<proteinExistence type="predicted"/>
<feature type="region of interest" description="Disordered" evidence="1">
    <location>
        <begin position="1"/>
        <end position="21"/>
    </location>
</feature>
<dbReference type="EMBL" id="AZMM01016511">
    <property type="protein sequence ID" value="ETJ28941.1"/>
    <property type="molecule type" value="Genomic_DNA"/>
</dbReference>
<gene>
    <name evidence="2" type="ORF">Q604_UNBC16511G0001</name>
</gene>
<reference evidence="2" key="1">
    <citation type="submission" date="2013-12" db="EMBL/GenBank/DDBJ databases">
        <title>A Varibaculum cambriense genome reconstructed from a premature infant gut community with otherwise low bacterial novelty that shifts toward anaerobic metabolism during the third week of life.</title>
        <authorList>
            <person name="Brown C.T."/>
            <person name="Sharon I."/>
            <person name="Thomas B.C."/>
            <person name="Castelle C.J."/>
            <person name="Morowitz M.J."/>
            <person name="Banfield J.F."/>
        </authorList>
    </citation>
    <scope>NUCLEOTIDE SEQUENCE</scope>
</reference>
<name>W1XFK7_9ZZZZ</name>
<evidence type="ECO:0000256" key="1">
    <source>
        <dbReference type="SAM" id="MobiDB-lite"/>
    </source>
</evidence>
<dbReference type="AlphaFoldDB" id="W1XFK7"/>
<accession>W1XFK7</accession>
<protein>
    <submittedName>
        <fullName evidence="2">Uncharacterized protein</fullName>
    </submittedName>
</protein>
<comment type="caution">
    <text evidence="2">The sequence shown here is derived from an EMBL/GenBank/DDBJ whole genome shotgun (WGS) entry which is preliminary data.</text>
</comment>
<evidence type="ECO:0000313" key="2">
    <source>
        <dbReference type="EMBL" id="ETJ28941.1"/>
    </source>
</evidence>
<organism evidence="2">
    <name type="scientific">human gut metagenome</name>
    <dbReference type="NCBI Taxonomy" id="408170"/>
    <lineage>
        <taxon>unclassified sequences</taxon>
        <taxon>metagenomes</taxon>
        <taxon>organismal metagenomes</taxon>
    </lineage>
</organism>
<sequence length="21" mass="2341">MEPEANTLRKQKTTGDVHDLG</sequence>
<feature type="non-terminal residue" evidence="2">
    <location>
        <position position="21"/>
    </location>
</feature>